<accession>A0ACC1THD0</accession>
<reference evidence="1" key="1">
    <citation type="submission" date="2022-09" db="EMBL/GenBank/DDBJ databases">
        <title>A Global Phylogenomic Analysis of the Shiitake Genus Lentinula.</title>
        <authorList>
            <consortium name="DOE Joint Genome Institute"/>
            <person name="Sierra-Patev S."/>
            <person name="Min B."/>
            <person name="Naranjo-Ortiz M."/>
            <person name="Looney B."/>
            <person name="Konkel Z."/>
            <person name="Slot J.C."/>
            <person name="Sakamoto Y."/>
            <person name="Steenwyk J.L."/>
            <person name="Rokas A."/>
            <person name="Carro J."/>
            <person name="Camarero S."/>
            <person name="Ferreira P."/>
            <person name="Molpeceres G."/>
            <person name="Ruiz-Duenas F.J."/>
            <person name="Serrano A."/>
            <person name="Henrissat B."/>
            <person name="Drula E."/>
            <person name="Hughes K.W."/>
            <person name="Mata J.L."/>
            <person name="Ishikawa N.K."/>
            <person name="Vargas-Isla R."/>
            <person name="Ushijima S."/>
            <person name="Smith C.A."/>
            <person name="Ahrendt S."/>
            <person name="Andreopoulos W."/>
            <person name="He G."/>
            <person name="Labutti K."/>
            <person name="Lipzen A."/>
            <person name="Ng V."/>
            <person name="Riley R."/>
            <person name="Sandor L."/>
            <person name="Barry K."/>
            <person name="Martinez A.T."/>
            <person name="Xiao Y."/>
            <person name="Gibbons J.G."/>
            <person name="Terashima K."/>
            <person name="Grigoriev I.V."/>
            <person name="Hibbett D.S."/>
        </authorList>
    </citation>
    <scope>NUCLEOTIDE SEQUENCE</scope>
    <source>
        <strain evidence="1">TMI1499</strain>
    </source>
</reference>
<gene>
    <name evidence="1" type="ORF">F5876DRAFT_83627</name>
</gene>
<comment type="caution">
    <text evidence="1">The sequence shown here is derived from an EMBL/GenBank/DDBJ whole genome shotgun (WGS) entry which is preliminary data.</text>
</comment>
<proteinExistence type="predicted"/>
<dbReference type="Proteomes" id="UP001163835">
    <property type="component" value="Unassembled WGS sequence"/>
</dbReference>
<protein>
    <submittedName>
        <fullName evidence="1">Uncharacterized protein</fullName>
    </submittedName>
</protein>
<evidence type="ECO:0000313" key="2">
    <source>
        <dbReference type="Proteomes" id="UP001163835"/>
    </source>
</evidence>
<evidence type="ECO:0000313" key="1">
    <source>
        <dbReference type="EMBL" id="KAJ3804175.1"/>
    </source>
</evidence>
<sequence>MHIEACQERYFLLRREYLDILAHEDLRNPYPGVGDILTDKFFETLIWDMVTEEDLAPHFLRSKLLEQLPRILAEWRPLKIRQLFRILRKTRRGATISDLHLATTIFGCAKCDVLMVYMQVFYHRCCFNNRAVDGTSHDRMRTLNESYDTSEDGPWSPRSIFLHSESSQLAEKIVIGAGLDPATATANDLTFARPVIECPYVPWDFPGRIFGASTVTRISLEEILFTVNRFGEETSRIRVQEPLNIFTEIACCMHCHEESTPHRLPRHLNTMHGVEVQYPKTATGLYKLFQTHWYWNPRSNLDLIGMEFQCE</sequence>
<dbReference type="EMBL" id="MU796226">
    <property type="protein sequence ID" value="KAJ3804175.1"/>
    <property type="molecule type" value="Genomic_DNA"/>
</dbReference>
<keyword evidence="2" id="KW-1185">Reference proteome</keyword>
<organism evidence="1 2">
    <name type="scientific">Lentinula aff. lateritia</name>
    <dbReference type="NCBI Taxonomy" id="2804960"/>
    <lineage>
        <taxon>Eukaryota</taxon>
        <taxon>Fungi</taxon>
        <taxon>Dikarya</taxon>
        <taxon>Basidiomycota</taxon>
        <taxon>Agaricomycotina</taxon>
        <taxon>Agaricomycetes</taxon>
        <taxon>Agaricomycetidae</taxon>
        <taxon>Agaricales</taxon>
        <taxon>Marasmiineae</taxon>
        <taxon>Omphalotaceae</taxon>
        <taxon>Lentinula</taxon>
    </lineage>
</organism>
<name>A0ACC1THD0_9AGAR</name>